<dbReference type="RefSeq" id="WP_252441531.1">
    <property type="nucleotide sequence ID" value="NZ_JAGSOV010000047.1"/>
</dbReference>
<organism evidence="2 3">
    <name type="scientific">Pseudonocardia humida</name>
    <dbReference type="NCBI Taxonomy" id="2800819"/>
    <lineage>
        <taxon>Bacteria</taxon>
        <taxon>Bacillati</taxon>
        <taxon>Actinomycetota</taxon>
        <taxon>Actinomycetes</taxon>
        <taxon>Pseudonocardiales</taxon>
        <taxon>Pseudonocardiaceae</taxon>
        <taxon>Pseudonocardia</taxon>
    </lineage>
</organism>
<dbReference type="Gene3D" id="2.40.50.140">
    <property type="entry name" value="Nucleic acid-binding proteins"/>
    <property type="match status" value="1"/>
</dbReference>
<name>A0ABT1A4E9_9PSEU</name>
<evidence type="ECO:0000313" key="2">
    <source>
        <dbReference type="EMBL" id="MCO1657882.1"/>
    </source>
</evidence>
<feature type="transmembrane region" description="Helical" evidence="1">
    <location>
        <begin position="43"/>
        <end position="64"/>
    </location>
</feature>
<proteinExistence type="predicted"/>
<dbReference type="EMBL" id="JAGSOV010000047">
    <property type="protein sequence ID" value="MCO1657882.1"/>
    <property type="molecule type" value="Genomic_DNA"/>
</dbReference>
<feature type="transmembrane region" description="Helical" evidence="1">
    <location>
        <begin position="70"/>
        <end position="89"/>
    </location>
</feature>
<keyword evidence="3" id="KW-1185">Reference proteome</keyword>
<evidence type="ECO:0000256" key="1">
    <source>
        <dbReference type="SAM" id="Phobius"/>
    </source>
</evidence>
<sequence length="181" mass="17865">MTGTVVFLVVGGIGVVILALGLLGSQLAGIFSAEFDGTVTTEAVAGFLGVFGFGAAVTSILVGADSPGALALSGGVGVAAAIPAAFLIARLSRAARDMATDDTPQRSDLIGTNGVVISPIPAGGYGEVRLRLGGHHLKLNARADAPMAIGTPVLVIEAPSDTSVVVIDAPGAQFPITGLHP</sequence>
<dbReference type="InterPro" id="IPR012340">
    <property type="entry name" value="NA-bd_OB-fold"/>
</dbReference>
<keyword evidence="1" id="KW-1133">Transmembrane helix</keyword>
<evidence type="ECO:0000313" key="3">
    <source>
        <dbReference type="Proteomes" id="UP001165283"/>
    </source>
</evidence>
<keyword evidence="1" id="KW-0472">Membrane</keyword>
<protein>
    <recommendedName>
        <fullName evidence="4">NfeD-like partner-binding protein</fullName>
    </recommendedName>
</protein>
<comment type="caution">
    <text evidence="2">The sequence shown here is derived from an EMBL/GenBank/DDBJ whole genome shotgun (WGS) entry which is preliminary data.</text>
</comment>
<accession>A0ABT1A4E9</accession>
<feature type="transmembrane region" description="Helical" evidence="1">
    <location>
        <begin position="6"/>
        <end position="31"/>
    </location>
</feature>
<evidence type="ECO:0008006" key="4">
    <source>
        <dbReference type="Google" id="ProtNLM"/>
    </source>
</evidence>
<keyword evidence="1" id="KW-0812">Transmembrane</keyword>
<reference evidence="2" key="1">
    <citation type="submission" date="2021-04" db="EMBL/GenBank/DDBJ databases">
        <title>Pseudonocardia sp. nov., isolated from sandy soil of mangrove forest.</title>
        <authorList>
            <person name="Zan Z."/>
            <person name="Huang R."/>
            <person name="Liu W."/>
        </authorList>
    </citation>
    <scope>NUCLEOTIDE SEQUENCE</scope>
    <source>
        <strain evidence="2">S2-4</strain>
    </source>
</reference>
<dbReference type="Proteomes" id="UP001165283">
    <property type="component" value="Unassembled WGS sequence"/>
</dbReference>
<gene>
    <name evidence="2" type="ORF">KDL28_22735</name>
</gene>